<feature type="compositionally biased region" description="Polar residues" evidence="6">
    <location>
        <begin position="292"/>
        <end position="302"/>
    </location>
</feature>
<evidence type="ECO:0000313" key="8">
    <source>
        <dbReference type="EMBL" id="KAL2630071.1"/>
    </source>
</evidence>
<feature type="region of interest" description="Disordered" evidence="6">
    <location>
        <begin position="222"/>
        <end position="247"/>
    </location>
</feature>
<evidence type="ECO:0000256" key="3">
    <source>
        <dbReference type="ARBA" id="ARBA00023125"/>
    </source>
</evidence>
<dbReference type="GO" id="GO:0003677">
    <property type="term" value="F:DNA binding"/>
    <property type="evidence" value="ECO:0007669"/>
    <property type="project" value="UniProtKB-KW"/>
</dbReference>
<keyword evidence="9" id="KW-1185">Reference proteome</keyword>
<dbReference type="InterPro" id="IPR001005">
    <property type="entry name" value="SANT/Myb"/>
</dbReference>
<dbReference type="Pfam" id="PF26575">
    <property type="entry name" value="HHO5_N"/>
    <property type="match status" value="1"/>
</dbReference>
<keyword evidence="4" id="KW-0804">Transcription</keyword>
<feature type="compositionally biased region" description="Basic and acidic residues" evidence="6">
    <location>
        <begin position="514"/>
        <end position="554"/>
    </location>
</feature>
<dbReference type="EMBL" id="JBHFFA010000004">
    <property type="protein sequence ID" value="KAL2630071.1"/>
    <property type="molecule type" value="Genomic_DNA"/>
</dbReference>
<protein>
    <recommendedName>
        <fullName evidence="7">HTH myb-type domain-containing protein</fullName>
    </recommendedName>
</protein>
<evidence type="ECO:0000256" key="2">
    <source>
        <dbReference type="ARBA" id="ARBA00023015"/>
    </source>
</evidence>
<proteinExistence type="predicted"/>
<dbReference type="FunFam" id="1.10.10.60:FF:000002">
    <property type="entry name" value="Myb family transcription factor"/>
    <property type="match status" value="1"/>
</dbReference>
<dbReference type="Gene3D" id="1.10.10.60">
    <property type="entry name" value="Homeodomain-like"/>
    <property type="match status" value="1"/>
</dbReference>
<organism evidence="8 9">
    <name type="scientific">Riccia fluitans</name>
    <dbReference type="NCBI Taxonomy" id="41844"/>
    <lineage>
        <taxon>Eukaryota</taxon>
        <taxon>Viridiplantae</taxon>
        <taxon>Streptophyta</taxon>
        <taxon>Embryophyta</taxon>
        <taxon>Marchantiophyta</taxon>
        <taxon>Marchantiopsida</taxon>
        <taxon>Marchantiidae</taxon>
        <taxon>Marchantiales</taxon>
        <taxon>Ricciaceae</taxon>
        <taxon>Riccia</taxon>
    </lineage>
</organism>
<feature type="region of interest" description="Disordered" evidence="6">
    <location>
        <begin position="289"/>
        <end position="309"/>
    </location>
</feature>
<evidence type="ECO:0000259" key="7">
    <source>
        <dbReference type="PROSITE" id="PS51294"/>
    </source>
</evidence>
<keyword evidence="2" id="KW-0805">Transcription regulation</keyword>
<feature type="compositionally biased region" description="Basic and acidic residues" evidence="6">
    <location>
        <begin position="224"/>
        <end position="237"/>
    </location>
</feature>
<reference evidence="8 9" key="1">
    <citation type="submission" date="2024-09" db="EMBL/GenBank/DDBJ databases">
        <title>Chromosome-scale assembly of Riccia fluitans.</title>
        <authorList>
            <person name="Paukszto L."/>
            <person name="Sawicki J."/>
            <person name="Karawczyk K."/>
            <person name="Piernik-Szablinska J."/>
            <person name="Szczecinska M."/>
            <person name="Mazdziarz M."/>
        </authorList>
    </citation>
    <scope>NUCLEOTIDE SEQUENCE [LARGE SCALE GENOMIC DNA]</scope>
    <source>
        <strain evidence="8">Rf_01</strain>
        <tissue evidence="8">Aerial parts of the thallus</tissue>
    </source>
</reference>
<dbReference type="Pfam" id="PF00249">
    <property type="entry name" value="Myb_DNA-binding"/>
    <property type="match status" value="1"/>
</dbReference>
<dbReference type="Proteomes" id="UP001605036">
    <property type="component" value="Unassembled WGS sequence"/>
</dbReference>
<feature type="compositionally biased region" description="Low complexity" evidence="6">
    <location>
        <begin position="491"/>
        <end position="510"/>
    </location>
</feature>
<feature type="domain" description="HTH myb-type" evidence="7">
    <location>
        <begin position="359"/>
        <end position="419"/>
    </location>
</feature>
<dbReference type="SUPFAM" id="SSF46689">
    <property type="entry name" value="Homeodomain-like"/>
    <property type="match status" value="1"/>
</dbReference>
<accession>A0ABD1YH19</accession>
<name>A0ABD1YH19_9MARC</name>
<dbReference type="InterPro" id="IPR009057">
    <property type="entry name" value="Homeodomain-like_sf"/>
</dbReference>
<dbReference type="PANTHER" id="PTHR31003:SF19">
    <property type="entry name" value="MYB FAMILY TRANSCRIPTION FACTOR EFM"/>
    <property type="match status" value="1"/>
</dbReference>
<evidence type="ECO:0000313" key="9">
    <source>
        <dbReference type="Proteomes" id="UP001605036"/>
    </source>
</evidence>
<evidence type="ECO:0000256" key="5">
    <source>
        <dbReference type="ARBA" id="ARBA00023242"/>
    </source>
</evidence>
<feature type="region of interest" description="Disordered" evidence="6">
    <location>
        <begin position="484"/>
        <end position="600"/>
    </location>
</feature>
<feature type="region of interest" description="Disordered" evidence="6">
    <location>
        <begin position="325"/>
        <end position="364"/>
    </location>
</feature>
<keyword evidence="3" id="KW-0238">DNA-binding</keyword>
<evidence type="ECO:0000256" key="6">
    <source>
        <dbReference type="SAM" id="MobiDB-lite"/>
    </source>
</evidence>
<comment type="caution">
    <text evidence="8">The sequence shown here is derived from an EMBL/GenBank/DDBJ whole genome shotgun (WGS) entry which is preliminary data.</text>
</comment>
<comment type="subcellular location">
    <subcellularLocation>
        <location evidence="1">Nucleus</location>
    </subcellularLocation>
</comment>
<dbReference type="AlphaFoldDB" id="A0ABD1YH19"/>
<dbReference type="InterPro" id="IPR006447">
    <property type="entry name" value="Myb_dom_plants"/>
</dbReference>
<evidence type="ECO:0000256" key="1">
    <source>
        <dbReference type="ARBA" id="ARBA00004123"/>
    </source>
</evidence>
<dbReference type="InterPro" id="IPR058673">
    <property type="entry name" value="HHO5-like_N"/>
</dbReference>
<evidence type="ECO:0000256" key="4">
    <source>
        <dbReference type="ARBA" id="ARBA00023163"/>
    </source>
</evidence>
<dbReference type="GO" id="GO:0006355">
    <property type="term" value="P:regulation of DNA-templated transcription"/>
    <property type="evidence" value="ECO:0007669"/>
    <property type="project" value="UniProtKB-ARBA"/>
</dbReference>
<dbReference type="PANTHER" id="PTHR31003">
    <property type="entry name" value="MYB FAMILY TRANSCRIPTION FACTOR"/>
    <property type="match status" value="1"/>
</dbReference>
<feature type="compositionally biased region" description="Gly residues" evidence="6">
    <location>
        <begin position="341"/>
        <end position="357"/>
    </location>
</feature>
<keyword evidence="5" id="KW-0539">Nucleus</keyword>
<dbReference type="GO" id="GO:0005634">
    <property type="term" value="C:nucleus"/>
    <property type="evidence" value="ECO:0007669"/>
    <property type="project" value="UniProtKB-SubCell"/>
</dbReference>
<dbReference type="InterPro" id="IPR017930">
    <property type="entry name" value="Myb_dom"/>
</dbReference>
<dbReference type="NCBIfam" id="TIGR01557">
    <property type="entry name" value="myb_SHAQKYF"/>
    <property type="match status" value="1"/>
</dbReference>
<gene>
    <name evidence="8" type="ORF">R1flu_014757</name>
</gene>
<dbReference type="PROSITE" id="PS51294">
    <property type="entry name" value="HTH_MYB"/>
    <property type="match status" value="1"/>
</dbReference>
<sequence>MPFHSHPESAAEKVRFSSFGSEAFFVEVESNNCCRLKKLIAYDPAVVESFVSEMRGTSNNNWDSRHFNIFFQVDRSLYEVMRSPADLTLGCRAQSSTRELVMGVRKLDEYLQALEDERRKIEAFKRELPHCMQLLDYAIEVSKDCRDDSPRSSSGGHGADSYREMATSTLGSFGKQVVEEFLKKSWETPTREIEVENLSNREESDYRPSWMAEAQLWSQPLKSDAWKEKESSTEDSVRRHRDATESTVTSPANLFISNKRGGAFLPFIKEKPVATVASRAKVTGGSDLALSSVESRPTTQMESEVGSLDISPTRTREVQMEVVQGKEAGRKMNGTASNGNQSGGAGSTSSGGGGGNVQGQRKARRCWSPELHRRFVSALQQLGGSQIATPKQIRELMKVDGLTNDEVKSHLQKYRLHTRRPSPAPQASQQQTPQLVVLGGIWVPPEYTASGMYHDPSNSTVSQQGHFCQGPLSQEIYSQLNPTTQIQLHRSQSQGSPQGPLQSNSQLSSGARRISGDAYREDSAGEDGKSESSSWKGDEDSRGRRSEKGSDREVGSIGGRDEDDEDTDIEDEGTESGMRLELGMSFSPRHTVLKPQPQMA</sequence>
<dbReference type="InterPro" id="IPR044787">
    <property type="entry name" value="HHO5-like"/>
</dbReference>
<feature type="compositionally biased region" description="Acidic residues" evidence="6">
    <location>
        <begin position="561"/>
        <end position="574"/>
    </location>
</feature>